<evidence type="ECO:0000256" key="1">
    <source>
        <dbReference type="ARBA" id="ARBA00022491"/>
    </source>
</evidence>
<dbReference type="PANTHER" id="PTHR36449:SF1">
    <property type="entry name" value="ACETYLTRANSFERASE"/>
    <property type="match status" value="1"/>
</dbReference>
<accession>A0A3B1B956</accession>
<gene>
    <name evidence="7" type="ORF">MNBD_GAMMA26-662</name>
</gene>
<evidence type="ECO:0000256" key="3">
    <source>
        <dbReference type="ARBA" id="ARBA00022679"/>
    </source>
</evidence>
<protein>
    <submittedName>
        <fullName evidence="7">FIG001353: Acetyltransferase</fullName>
    </submittedName>
</protein>
<evidence type="ECO:0000256" key="5">
    <source>
        <dbReference type="ARBA" id="ARBA00049880"/>
    </source>
</evidence>
<keyword evidence="1" id="KW-0678">Repressor</keyword>
<dbReference type="SUPFAM" id="SSF55729">
    <property type="entry name" value="Acyl-CoA N-acyltransferases (Nat)"/>
    <property type="match status" value="1"/>
</dbReference>
<keyword evidence="3 7" id="KW-0808">Transferase</keyword>
<organism evidence="7">
    <name type="scientific">hydrothermal vent metagenome</name>
    <dbReference type="NCBI Taxonomy" id="652676"/>
    <lineage>
        <taxon>unclassified sequences</taxon>
        <taxon>metagenomes</taxon>
        <taxon>ecological metagenomes</taxon>
    </lineage>
</organism>
<feature type="domain" description="N-acetyltransferase" evidence="6">
    <location>
        <begin position="1"/>
        <end position="160"/>
    </location>
</feature>
<dbReference type="InterPro" id="IPR016181">
    <property type="entry name" value="Acyl_CoA_acyltransferase"/>
</dbReference>
<dbReference type="EMBL" id="UOFX01000039">
    <property type="protein sequence ID" value="VAX08524.1"/>
    <property type="molecule type" value="Genomic_DNA"/>
</dbReference>
<evidence type="ECO:0000259" key="6">
    <source>
        <dbReference type="PROSITE" id="PS51186"/>
    </source>
</evidence>
<dbReference type="CDD" id="cd04301">
    <property type="entry name" value="NAT_SF"/>
    <property type="match status" value="1"/>
</dbReference>
<sequence length="167" mass="18354">MDLIISLLGKSHDRKSFDCGELSLNQYLHQYANQDIKRHINKVFVASPPETPQRVIGYYGLSAGSLDANGLPEELRRKLPRYPVPVVLLGRLAVSESHQGQGLGSILLADALQRIVQASQVMAVFAVVVDALNDRAAEFYGQFGFIPLPNQPLKLFLPMDSVAALLD</sequence>
<evidence type="ECO:0000313" key="7">
    <source>
        <dbReference type="EMBL" id="VAX08524.1"/>
    </source>
</evidence>
<evidence type="ECO:0000256" key="2">
    <source>
        <dbReference type="ARBA" id="ARBA00022649"/>
    </source>
</evidence>
<dbReference type="PROSITE" id="PS51186">
    <property type="entry name" value="GNAT"/>
    <property type="match status" value="1"/>
</dbReference>
<name>A0A3B1B956_9ZZZZ</name>
<dbReference type="Gene3D" id="3.40.630.30">
    <property type="match status" value="1"/>
</dbReference>
<dbReference type="AlphaFoldDB" id="A0A3B1B956"/>
<comment type="catalytic activity">
    <reaction evidence="5">
        <text>glycyl-tRNA(Gly) + acetyl-CoA = N-acetylglycyl-tRNA(Gly) + CoA + H(+)</text>
        <dbReference type="Rhea" id="RHEA:81867"/>
        <dbReference type="Rhea" id="RHEA-COMP:9683"/>
        <dbReference type="Rhea" id="RHEA-COMP:19766"/>
        <dbReference type="ChEBI" id="CHEBI:15378"/>
        <dbReference type="ChEBI" id="CHEBI:57287"/>
        <dbReference type="ChEBI" id="CHEBI:57288"/>
        <dbReference type="ChEBI" id="CHEBI:78522"/>
        <dbReference type="ChEBI" id="CHEBI:232036"/>
    </reaction>
</comment>
<dbReference type="GO" id="GO:0016747">
    <property type="term" value="F:acyltransferase activity, transferring groups other than amino-acyl groups"/>
    <property type="evidence" value="ECO:0007669"/>
    <property type="project" value="InterPro"/>
</dbReference>
<keyword evidence="4" id="KW-0012">Acyltransferase</keyword>
<keyword evidence="2" id="KW-1277">Toxin-antitoxin system</keyword>
<dbReference type="InterPro" id="IPR000182">
    <property type="entry name" value="GNAT_dom"/>
</dbReference>
<evidence type="ECO:0000256" key="4">
    <source>
        <dbReference type="ARBA" id="ARBA00023315"/>
    </source>
</evidence>
<dbReference type="Pfam" id="PF00583">
    <property type="entry name" value="Acetyltransf_1"/>
    <property type="match status" value="1"/>
</dbReference>
<reference evidence="7" key="1">
    <citation type="submission" date="2018-06" db="EMBL/GenBank/DDBJ databases">
        <authorList>
            <person name="Zhirakovskaya E."/>
        </authorList>
    </citation>
    <scope>NUCLEOTIDE SEQUENCE</scope>
</reference>
<dbReference type="PANTHER" id="PTHR36449">
    <property type="entry name" value="ACETYLTRANSFERASE-RELATED"/>
    <property type="match status" value="1"/>
</dbReference>
<proteinExistence type="predicted"/>